<organism evidence="2 3">
    <name type="scientific">Capnocytophaga gingivalis</name>
    <dbReference type="NCBI Taxonomy" id="1017"/>
    <lineage>
        <taxon>Bacteria</taxon>
        <taxon>Pseudomonadati</taxon>
        <taxon>Bacteroidota</taxon>
        <taxon>Flavobacteriia</taxon>
        <taxon>Flavobacteriales</taxon>
        <taxon>Flavobacteriaceae</taxon>
        <taxon>Capnocytophaga</taxon>
    </lineage>
</organism>
<comment type="caution">
    <text evidence="2">The sequence shown here is derived from an EMBL/GenBank/DDBJ whole genome shotgun (WGS) entry which is preliminary data.</text>
</comment>
<reference evidence="2 3" key="1">
    <citation type="submission" date="2023-12" db="EMBL/GenBank/DDBJ databases">
        <title>Genomic sequences of Capnocytophaga and Parvimonas strains.</title>
        <authorList>
            <person name="Watt R.M."/>
            <person name="Wang M."/>
            <person name="Yang T."/>
            <person name="Tong W.M."/>
        </authorList>
    </citation>
    <scope>NUCLEOTIDE SEQUENCE [LARGE SCALE GENOMIC DNA]</scope>
    <source>
        <strain evidence="2 3">CCUG 13156</strain>
    </source>
</reference>
<keyword evidence="3" id="KW-1185">Reference proteome</keyword>
<sequence>MGHSLSNATAKKQTVTQAVIFGLGLFALLFLVLKFVNGFSYGRSLYLWSNSHIGGYHLGNSKPLSEEIVVSGFKSRTTNSTLDWH</sequence>
<keyword evidence="1" id="KW-0812">Transmembrane</keyword>
<name>A0ABU5Y900_9FLAO</name>
<feature type="transmembrane region" description="Helical" evidence="1">
    <location>
        <begin position="15"/>
        <end position="36"/>
    </location>
</feature>
<evidence type="ECO:0000256" key="1">
    <source>
        <dbReference type="SAM" id="Phobius"/>
    </source>
</evidence>
<keyword evidence="1" id="KW-1133">Transmembrane helix</keyword>
<dbReference type="RefSeq" id="WP_323979416.1">
    <property type="nucleotide sequence ID" value="NZ_JAYKBV010000008.1"/>
</dbReference>
<protein>
    <submittedName>
        <fullName evidence="2">Uncharacterized protein</fullName>
    </submittedName>
</protein>
<accession>A0ABU5Y900</accession>
<dbReference type="EMBL" id="JAYKBV010000008">
    <property type="protein sequence ID" value="MEB3040414.1"/>
    <property type="molecule type" value="Genomic_DNA"/>
</dbReference>
<gene>
    <name evidence="2" type="ORF">VJJ49_06865</name>
</gene>
<dbReference type="Proteomes" id="UP001324270">
    <property type="component" value="Unassembled WGS sequence"/>
</dbReference>
<evidence type="ECO:0000313" key="2">
    <source>
        <dbReference type="EMBL" id="MEB3040414.1"/>
    </source>
</evidence>
<evidence type="ECO:0000313" key="3">
    <source>
        <dbReference type="Proteomes" id="UP001324270"/>
    </source>
</evidence>
<proteinExistence type="predicted"/>
<keyword evidence="1" id="KW-0472">Membrane</keyword>